<evidence type="ECO:0000256" key="4">
    <source>
        <dbReference type="ARBA" id="ARBA00023239"/>
    </source>
</evidence>
<feature type="domain" description="CENP-V/GFA" evidence="5">
    <location>
        <begin position="2"/>
        <end position="109"/>
    </location>
</feature>
<dbReference type="AlphaFoldDB" id="A0A1X7FRQ0"/>
<dbReference type="STRING" id="28094.SAMN06295900_11115"/>
<dbReference type="PANTHER" id="PTHR33337">
    <property type="entry name" value="GFA DOMAIN-CONTAINING PROTEIN"/>
    <property type="match status" value="1"/>
</dbReference>
<sequence>MLEGGCFCGRIRYELLAAPFSSLICHCMDCRRIAGAPFVAWLTVKASELRVVRGEPKAITSSAEVMRTFCGHCGSQLTYRHAKHAGEIDVATGTLDEPAAVPPTLHTWVSQKLPWIVLSDGLPQYARDGQSASGV</sequence>
<dbReference type="RefSeq" id="WP_233211946.1">
    <property type="nucleotide sequence ID" value="NZ_BSQD01000008.1"/>
</dbReference>
<dbReference type="GO" id="GO:0016846">
    <property type="term" value="F:carbon-sulfur lyase activity"/>
    <property type="evidence" value="ECO:0007669"/>
    <property type="project" value="InterPro"/>
</dbReference>
<evidence type="ECO:0000259" key="5">
    <source>
        <dbReference type="PROSITE" id="PS51891"/>
    </source>
</evidence>
<protein>
    <submittedName>
        <fullName evidence="6">Uncharacterized conserved protein</fullName>
    </submittedName>
</protein>
<organism evidence="6 7">
    <name type="scientific">Trinickia caryophylli</name>
    <name type="common">Paraburkholderia caryophylli</name>
    <dbReference type="NCBI Taxonomy" id="28094"/>
    <lineage>
        <taxon>Bacteria</taxon>
        <taxon>Pseudomonadati</taxon>
        <taxon>Pseudomonadota</taxon>
        <taxon>Betaproteobacteria</taxon>
        <taxon>Burkholderiales</taxon>
        <taxon>Burkholderiaceae</taxon>
        <taxon>Trinickia</taxon>
    </lineage>
</organism>
<dbReference type="PANTHER" id="PTHR33337:SF40">
    <property type="entry name" value="CENP-V_GFA DOMAIN-CONTAINING PROTEIN-RELATED"/>
    <property type="match status" value="1"/>
</dbReference>
<evidence type="ECO:0000256" key="1">
    <source>
        <dbReference type="ARBA" id="ARBA00005495"/>
    </source>
</evidence>
<proteinExistence type="inferred from homology"/>
<dbReference type="Gene3D" id="3.90.1590.10">
    <property type="entry name" value="glutathione-dependent formaldehyde- activating enzyme (gfa)"/>
    <property type="match status" value="1"/>
</dbReference>
<dbReference type="Proteomes" id="UP000192911">
    <property type="component" value="Unassembled WGS sequence"/>
</dbReference>
<dbReference type="InterPro" id="IPR011057">
    <property type="entry name" value="Mss4-like_sf"/>
</dbReference>
<evidence type="ECO:0000313" key="6">
    <source>
        <dbReference type="EMBL" id="SMF57450.1"/>
    </source>
</evidence>
<dbReference type="GeneID" id="95552861"/>
<comment type="similarity">
    <text evidence="1">Belongs to the Gfa family.</text>
</comment>
<accession>A0A1X7FRQ0</accession>
<dbReference type="GO" id="GO:0046872">
    <property type="term" value="F:metal ion binding"/>
    <property type="evidence" value="ECO:0007669"/>
    <property type="project" value="UniProtKB-KW"/>
</dbReference>
<keyword evidence="2" id="KW-0479">Metal-binding</keyword>
<dbReference type="Pfam" id="PF04828">
    <property type="entry name" value="GFA"/>
    <property type="match status" value="1"/>
</dbReference>
<dbReference type="InterPro" id="IPR006913">
    <property type="entry name" value="CENP-V/GFA"/>
</dbReference>
<reference evidence="7" key="1">
    <citation type="submission" date="2017-04" db="EMBL/GenBank/DDBJ databases">
        <authorList>
            <person name="Varghese N."/>
            <person name="Submissions S."/>
        </authorList>
    </citation>
    <scope>NUCLEOTIDE SEQUENCE [LARGE SCALE GENOMIC DNA]</scope>
    <source>
        <strain evidence="7">Ballard 720</strain>
    </source>
</reference>
<dbReference type="EMBL" id="FXAH01000011">
    <property type="protein sequence ID" value="SMF57450.1"/>
    <property type="molecule type" value="Genomic_DNA"/>
</dbReference>
<keyword evidence="3" id="KW-0862">Zinc</keyword>
<name>A0A1X7FRQ0_TRICW</name>
<evidence type="ECO:0000256" key="3">
    <source>
        <dbReference type="ARBA" id="ARBA00022833"/>
    </source>
</evidence>
<keyword evidence="7" id="KW-1185">Reference proteome</keyword>
<gene>
    <name evidence="6" type="ORF">SAMN06295900_11115</name>
</gene>
<evidence type="ECO:0000313" key="7">
    <source>
        <dbReference type="Proteomes" id="UP000192911"/>
    </source>
</evidence>
<dbReference type="SUPFAM" id="SSF51316">
    <property type="entry name" value="Mss4-like"/>
    <property type="match status" value="1"/>
</dbReference>
<evidence type="ECO:0000256" key="2">
    <source>
        <dbReference type="ARBA" id="ARBA00022723"/>
    </source>
</evidence>
<keyword evidence="4" id="KW-0456">Lyase</keyword>
<dbReference type="PROSITE" id="PS51891">
    <property type="entry name" value="CENP_V_GFA"/>
    <property type="match status" value="1"/>
</dbReference>